<name>A0A163FC54_9BACL</name>
<sequence>MHLSLISSSIQEILYMVNIGIDTMYINCPISQSEFSRLKVQLEEALGEKFHPERKQKQDSKKQTEDKYLKNTFITYAYAKLGFQKIRLRKIHRDACWKFLPSRQHGIKETLHFT</sequence>
<gene>
    <name evidence="1" type="ORF">AWU65_29945</name>
</gene>
<dbReference type="AlphaFoldDB" id="A0A163FC54"/>
<keyword evidence="2" id="KW-1185">Reference proteome</keyword>
<comment type="caution">
    <text evidence="1">The sequence shown here is derived from an EMBL/GenBank/DDBJ whole genome shotgun (WGS) entry which is preliminary data.</text>
</comment>
<reference evidence="1" key="1">
    <citation type="journal article" date="2016" name="Genome Announc.">
        <title>Draft genomes of two strains of Paenibacillus glucanolyticus with capability to degrade lignocellulose.</title>
        <authorList>
            <person name="Mathews S.L."/>
            <person name="Pawlak J."/>
            <person name="Grunden A.M."/>
        </authorList>
    </citation>
    <scope>NUCLEOTIDE SEQUENCE [LARGE SCALE GENOMIC DNA]</scope>
    <source>
        <strain evidence="1">SLM1</strain>
    </source>
</reference>
<evidence type="ECO:0000313" key="1">
    <source>
        <dbReference type="EMBL" id="KZS44285.1"/>
    </source>
</evidence>
<accession>A0A163FC54</accession>
<dbReference type="EMBL" id="LWMH01000002">
    <property type="protein sequence ID" value="KZS44285.1"/>
    <property type="molecule type" value="Genomic_DNA"/>
</dbReference>
<dbReference type="Proteomes" id="UP000076796">
    <property type="component" value="Unassembled WGS sequence"/>
</dbReference>
<proteinExistence type="predicted"/>
<organism evidence="1 2">
    <name type="scientific">Paenibacillus glucanolyticus</name>
    <dbReference type="NCBI Taxonomy" id="59843"/>
    <lineage>
        <taxon>Bacteria</taxon>
        <taxon>Bacillati</taxon>
        <taxon>Bacillota</taxon>
        <taxon>Bacilli</taxon>
        <taxon>Bacillales</taxon>
        <taxon>Paenibacillaceae</taxon>
        <taxon>Paenibacillus</taxon>
    </lineage>
</organism>
<evidence type="ECO:0000313" key="2">
    <source>
        <dbReference type="Proteomes" id="UP000076796"/>
    </source>
</evidence>
<protein>
    <submittedName>
        <fullName evidence="1">Uncharacterized protein</fullName>
    </submittedName>
</protein>